<dbReference type="EMBL" id="CM000785">
    <property type="protein sequence ID" value="AQL04601.1"/>
    <property type="molecule type" value="Genomic_DNA"/>
</dbReference>
<sequence>MPKVEEGSRAKRAFTILCNLHRWKEPPWSVTTGGLLVYGQHTKTTERHGKTI</sequence>
<name>A0A1D6P3P4_MAIZE</name>
<feature type="non-terminal residue" evidence="1">
    <location>
        <position position="52"/>
    </location>
</feature>
<accession>A0A1D6P3P4</accession>
<dbReference type="EMBL" id="CM000785">
    <property type="protein sequence ID" value="AQL04607.1"/>
    <property type="molecule type" value="Genomic_DNA"/>
</dbReference>
<dbReference type="EMBL" id="CM000785">
    <property type="protein sequence ID" value="AQL04610.1"/>
    <property type="molecule type" value="Genomic_DNA"/>
</dbReference>
<reference evidence="1" key="1">
    <citation type="submission" date="2015-12" db="EMBL/GenBank/DDBJ databases">
        <title>Update maize B73 reference genome by single molecule sequencing technologies.</title>
        <authorList>
            <consortium name="Maize Genome Sequencing Project"/>
            <person name="Ware D."/>
        </authorList>
    </citation>
    <scope>NUCLEOTIDE SEQUENCE</scope>
    <source>
        <tissue evidence="1">Seedling</tissue>
    </source>
</reference>
<dbReference type="EMBL" id="CM000785">
    <property type="protein sequence ID" value="AQL04614.1"/>
    <property type="molecule type" value="Genomic_DNA"/>
</dbReference>
<evidence type="ECO:0000313" key="1">
    <source>
        <dbReference type="EMBL" id="AQL04614.1"/>
    </source>
</evidence>
<organism evidence="1">
    <name type="scientific">Zea mays</name>
    <name type="common">Maize</name>
    <dbReference type="NCBI Taxonomy" id="4577"/>
    <lineage>
        <taxon>Eukaryota</taxon>
        <taxon>Viridiplantae</taxon>
        <taxon>Streptophyta</taxon>
        <taxon>Embryophyta</taxon>
        <taxon>Tracheophyta</taxon>
        <taxon>Spermatophyta</taxon>
        <taxon>Magnoliopsida</taxon>
        <taxon>Liliopsida</taxon>
        <taxon>Poales</taxon>
        <taxon>Poaceae</taxon>
        <taxon>PACMAD clade</taxon>
        <taxon>Panicoideae</taxon>
        <taxon>Andropogonodae</taxon>
        <taxon>Andropogoneae</taxon>
        <taxon>Tripsacinae</taxon>
        <taxon>Zea</taxon>
    </lineage>
</organism>
<gene>
    <name evidence="1" type="ORF">ZEAMMB73_Zm00001d046582</name>
</gene>
<dbReference type="EMBL" id="CM000785">
    <property type="protein sequence ID" value="AQL04612.1"/>
    <property type="molecule type" value="Genomic_DNA"/>
</dbReference>
<proteinExistence type="predicted"/>
<protein>
    <submittedName>
        <fullName evidence="1">Uncharacterized protein</fullName>
    </submittedName>
</protein>
<dbReference type="EMBL" id="CM000785">
    <property type="protein sequence ID" value="AQL04628.1"/>
    <property type="molecule type" value="Genomic_DNA"/>
</dbReference>
<dbReference type="AlphaFoldDB" id="A0A1D6P3P4"/>